<evidence type="ECO:0000313" key="2">
    <source>
        <dbReference type="Proteomes" id="UP000070299"/>
    </source>
</evidence>
<dbReference type="InterPro" id="IPR011042">
    <property type="entry name" value="6-blade_b-propeller_TolB-like"/>
</dbReference>
<evidence type="ECO:0000313" key="1">
    <source>
        <dbReference type="EMBL" id="KXI29456.1"/>
    </source>
</evidence>
<protein>
    <recommendedName>
        <fullName evidence="3">SMP-30/Gluconolactonase/LRE-like region domain-containing protein</fullName>
    </recommendedName>
</protein>
<dbReference type="PANTHER" id="PTHR40274:SF3">
    <property type="entry name" value="VIRGINIAMYCIN B LYASE"/>
    <property type="match status" value="1"/>
</dbReference>
<name>A0A136A2J3_9ALTE</name>
<dbReference type="PANTHER" id="PTHR40274">
    <property type="entry name" value="VIRGINIAMYCIN B LYASE"/>
    <property type="match status" value="1"/>
</dbReference>
<accession>A0A136A2J3</accession>
<reference evidence="2" key="1">
    <citation type="submission" date="2016-02" db="EMBL/GenBank/DDBJ databases">
        <authorList>
            <person name="Schultz-Johansen M."/>
            <person name="Glaring M.A."/>
            <person name="Bech P.K."/>
            <person name="Stougaard P."/>
        </authorList>
    </citation>
    <scope>NUCLEOTIDE SEQUENCE [LARGE SCALE GENOMIC DNA]</scope>
    <source>
        <strain evidence="2">S66</strain>
    </source>
</reference>
<dbReference type="SUPFAM" id="SSF63829">
    <property type="entry name" value="Calcium-dependent phosphotriesterase"/>
    <property type="match status" value="1"/>
</dbReference>
<proteinExistence type="predicted"/>
<dbReference type="EMBL" id="LSNE01000005">
    <property type="protein sequence ID" value="KXI29456.1"/>
    <property type="molecule type" value="Genomic_DNA"/>
</dbReference>
<dbReference type="OrthoDB" id="9775406at2"/>
<dbReference type="STRING" id="1799789.AX660_11750"/>
<sequence length="329" mass="36029">MFVHANPTTLATTQHFATLPDNCPTPDAFDIAPDGSLTLSCPNFANKNLEGELFSLNHQGEVSHLVSVPRLKEKNKANPMGIAYGPDGALYVADSRGVKQGRLLKLSFDGRKLINTEVIATGLNPNGLRYFKGSLYATQLTMPKVKSTNNTSGIYRIDVNARNLQLSNTLADPQLIFSVETQNPQKQIGLDGLAFDSKGYLYTANMGDGIVYKLTLDDAGQVTLTEEYAKVPWQASVDGMTFDQYDNMYLAGFASNQLFKIDSQQNVTVLADYPDNNGTDGQLDQPADLLVYGDKLIISNFDLMVGNGMENTQHSKPYTLSYFPLTAVE</sequence>
<dbReference type="AlphaFoldDB" id="A0A136A2J3"/>
<comment type="caution">
    <text evidence="1">The sequence shown here is derived from an EMBL/GenBank/DDBJ whole genome shotgun (WGS) entry which is preliminary data.</text>
</comment>
<organism evidence="1 2">
    <name type="scientific">Paraglaciecola hydrolytica</name>
    <dbReference type="NCBI Taxonomy" id="1799789"/>
    <lineage>
        <taxon>Bacteria</taxon>
        <taxon>Pseudomonadati</taxon>
        <taxon>Pseudomonadota</taxon>
        <taxon>Gammaproteobacteria</taxon>
        <taxon>Alteromonadales</taxon>
        <taxon>Alteromonadaceae</taxon>
        <taxon>Paraglaciecola</taxon>
    </lineage>
</organism>
<keyword evidence="2" id="KW-1185">Reference proteome</keyword>
<dbReference type="InterPro" id="IPR051344">
    <property type="entry name" value="Vgb"/>
</dbReference>
<gene>
    <name evidence="1" type="ORF">AX660_11750</name>
</gene>
<evidence type="ECO:0008006" key="3">
    <source>
        <dbReference type="Google" id="ProtNLM"/>
    </source>
</evidence>
<dbReference type="Proteomes" id="UP000070299">
    <property type="component" value="Unassembled WGS sequence"/>
</dbReference>
<dbReference type="Gene3D" id="2.120.10.30">
    <property type="entry name" value="TolB, C-terminal domain"/>
    <property type="match status" value="1"/>
</dbReference>